<dbReference type="InterPro" id="IPR027417">
    <property type="entry name" value="P-loop_NTPase"/>
</dbReference>
<evidence type="ECO:0000256" key="6">
    <source>
        <dbReference type="ARBA" id="ARBA00022679"/>
    </source>
</evidence>
<evidence type="ECO:0000256" key="9">
    <source>
        <dbReference type="ARBA" id="ARBA00022840"/>
    </source>
</evidence>
<keyword evidence="4" id="KW-0602">Photosynthesis</keyword>
<protein>
    <recommendedName>
        <fullName evidence="3 11">Phosphoribulokinase</fullName>
        <ecNumber evidence="3 11">2.7.1.19</ecNumber>
    </recommendedName>
</protein>
<feature type="domain" description="Phosphoribulokinase/uridine kinase" evidence="12">
    <location>
        <begin position="8"/>
        <end position="192"/>
    </location>
</feature>
<dbReference type="SUPFAM" id="SSF52540">
    <property type="entry name" value="P-loop containing nucleoside triphosphate hydrolases"/>
    <property type="match status" value="1"/>
</dbReference>
<evidence type="ECO:0000256" key="3">
    <source>
        <dbReference type="ARBA" id="ARBA00012042"/>
    </source>
</evidence>
<keyword evidence="9" id="KW-0067">ATP-binding</keyword>
<evidence type="ECO:0000256" key="7">
    <source>
        <dbReference type="ARBA" id="ARBA00022741"/>
    </source>
</evidence>
<dbReference type="EC" id="2.7.1.19" evidence="3 11"/>
<dbReference type="PRINTS" id="PR00478">
    <property type="entry name" value="PHRIBLKINASE"/>
</dbReference>
<dbReference type="GO" id="GO:0019253">
    <property type="term" value="P:reductive pentose-phosphate cycle"/>
    <property type="evidence" value="ECO:0007669"/>
    <property type="project" value="UniProtKB-KW"/>
</dbReference>
<dbReference type="EMBL" id="LJJR01000013">
    <property type="protein sequence ID" value="KPD32056.1"/>
    <property type="molecule type" value="Genomic_DNA"/>
</dbReference>
<evidence type="ECO:0000256" key="2">
    <source>
        <dbReference type="ARBA" id="ARBA00009719"/>
    </source>
</evidence>
<reference evidence="13 14" key="1">
    <citation type="submission" date="2015-09" db="EMBL/GenBank/DDBJ databases">
        <title>Draft genome sequence of Thermus scotoductus strain K1 isolated from a geothermal spring in Nagorno-Karabakh, Armenia.</title>
        <authorList>
            <person name="Saghatelyan A."/>
            <person name="Poghosyan L."/>
            <person name="Panosyan H."/>
            <person name="Birkeland N.-K."/>
        </authorList>
    </citation>
    <scope>NUCLEOTIDE SEQUENCE [LARGE SCALE GENOMIC DNA]</scope>
    <source>
        <strain evidence="13 14">K1</strain>
    </source>
</reference>
<dbReference type="GO" id="GO:0005524">
    <property type="term" value="F:ATP binding"/>
    <property type="evidence" value="ECO:0007669"/>
    <property type="project" value="UniProtKB-KW"/>
</dbReference>
<proteinExistence type="inferred from homology"/>
<evidence type="ECO:0000256" key="11">
    <source>
        <dbReference type="RuleBase" id="RU004082"/>
    </source>
</evidence>
<keyword evidence="5" id="KW-0113">Calvin cycle</keyword>
<accession>A0A0N0IQT3</accession>
<dbReference type="Gene3D" id="3.40.50.300">
    <property type="entry name" value="P-loop containing nucleotide triphosphate hydrolases"/>
    <property type="match status" value="1"/>
</dbReference>
<evidence type="ECO:0000256" key="4">
    <source>
        <dbReference type="ARBA" id="ARBA00022531"/>
    </source>
</evidence>
<evidence type="ECO:0000256" key="10">
    <source>
        <dbReference type="ARBA" id="ARBA00047663"/>
    </source>
</evidence>
<dbReference type="PATRIC" id="fig|37636.3.peg.175"/>
<dbReference type="Proteomes" id="UP000053099">
    <property type="component" value="Unassembled WGS sequence"/>
</dbReference>
<dbReference type="PANTHER" id="PTHR10285">
    <property type="entry name" value="URIDINE KINASE"/>
    <property type="match status" value="1"/>
</dbReference>
<evidence type="ECO:0000313" key="14">
    <source>
        <dbReference type="Proteomes" id="UP000053099"/>
    </source>
</evidence>
<evidence type="ECO:0000256" key="5">
    <source>
        <dbReference type="ARBA" id="ARBA00022567"/>
    </source>
</evidence>
<evidence type="ECO:0000313" key="13">
    <source>
        <dbReference type="EMBL" id="KPD32056.1"/>
    </source>
</evidence>
<comment type="catalytic activity">
    <reaction evidence="10 11">
        <text>D-ribulose 5-phosphate + ATP = D-ribulose 1,5-bisphosphate + ADP + H(+)</text>
        <dbReference type="Rhea" id="RHEA:19365"/>
        <dbReference type="ChEBI" id="CHEBI:15378"/>
        <dbReference type="ChEBI" id="CHEBI:30616"/>
        <dbReference type="ChEBI" id="CHEBI:57870"/>
        <dbReference type="ChEBI" id="CHEBI:58121"/>
        <dbReference type="ChEBI" id="CHEBI:456216"/>
        <dbReference type="EC" id="2.7.1.19"/>
    </reaction>
</comment>
<comment type="caution">
    <text evidence="13">The sequence shown here is derived from an EMBL/GenBank/DDBJ whole genome shotgun (WGS) entry which is preliminary data.</text>
</comment>
<keyword evidence="8" id="KW-0418">Kinase</keyword>
<evidence type="ECO:0000259" key="12">
    <source>
        <dbReference type="Pfam" id="PF00485"/>
    </source>
</evidence>
<dbReference type="NCBIfam" id="NF005655">
    <property type="entry name" value="PRK07429.1"/>
    <property type="match status" value="1"/>
</dbReference>
<dbReference type="Pfam" id="PF00485">
    <property type="entry name" value="PRK"/>
    <property type="match status" value="1"/>
</dbReference>
<evidence type="ECO:0000256" key="8">
    <source>
        <dbReference type="ARBA" id="ARBA00022777"/>
    </source>
</evidence>
<evidence type="ECO:0000256" key="1">
    <source>
        <dbReference type="ARBA" id="ARBA00005215"/>
    </source>
</evidence>
<keyword evidence="7" id="KW-0547">Nucleotide-binding</keyword>
<gene>
    <name evidence="13" type="ORF">AN926_05555</name>
</gene>
<dbReference type="GO" id="GO:0008974">
    <property type="term" value="F:phosphoribulokinase activity"/>
    <property type="evidence" value="ECO:0007669"/>
    <property type="project" value="UniProtKB-EC"/>
</dbReference>
<sequence>MPHRPFMLGIAGDSGAGKTTISAGIARLLGVERTTNICVDDYHKYDRKQRKELGITPLNPECNYMDIMEQHVRLLSEGEPILKPVYNHSTGTFDPPVYIPAPRAVEEEGRLIPRVVILEGLLTLFSPALRSRYHLTVYLDPEEELRREWKVKRDVAKRGYTPEEVIADIERRMPDSRAFIWPQKEHADIIVRFYRPAGYDPENPSTLNVRITLKHTLPRLDLSEVLHSAYEDEALIRLETRKEADILDITGNVTPEQAQAFERIIWDHLGHHAEHFDPSLVGTFWDKAGQSYPLALTQLIIAYYLVKMRELAIERGHLRVA</sequence>
<organism evidence="13 14">
    <name type="scientific">Thermus scotoductus</name>
    <dbReference type="NCBI Taxonomy" id="37636"/>
    <lineage>
        <taxon>Bacteria</taxon>
        <taxon>Thermotogati</taxon>
        <taxon>Deinococcota</taxon>
        <taxon>Deinococci</taxon>
        <taxon>Thermales</taxon>
        <taxon>Thermaceae</taxon>
        <taxon>Thermus</taxon>
    </lineage>
</organism>
<dbReference type="InterPro" id="IPR006083">
    <property type="entry name" value="PRK/URK"/>
</dbReference>
<keyword evidence="6" id="KW-0808">Transferase</keyword>
<dbReference type="PROSITE" id="PS00567">
    <property type="entry name" value="PHOSPHORIBULOKINASE"/>
    <property type="match status" value="1"/>
</dbReference>
<comment type="pathway">
    <text evidence="1">Carbohydrate biosynthesis; Calvin cycle.</text>
</comment>
<comment type="similarity">
    <text evidence="2 11">Belongs to the phosphoribulokinase family.</text>
</comment>
<name>A0A0N0IQT3_THESC</name>
<dbReference type="InterPro" id="IPR006082">
    <property type="entry name" value="PRK"/>
</dbReference>
<dbReference type="AlphaFoldDB" id="A0A0N0IQT3"/>